<comment type="similarity">
    <text evidence="3 13">Belongs to the cytochrome P450 family.</text>
</comment>
<evidence type="ECO:0000313" key="17">
    <source>
        <dbReference type="Proteomes" id="UP000197138"/>
    </source>
</evidence>
<evidence type="ECO:0000256" key="10">
    <source>
        <dbReference type="ARBA" id="ARBA00023033"/>
    </source>
</evidence>
<dbReference type="PANTHER" id="PTHR47947:SF26">
    <property type="entry name" value="CYTOCHROME P450"/>
    <property type="match status" value="1"/>
</dbReference>
<evidence type="ECO:0000256" key="9">
    <source>
        <dbReference type="ARBA" id="ARBA00023004"/>
    </source>
</evidence>
<comment type="subcellular location">
    <subcellularLocation>
        <location evidence="2">Membrane</location>
    </subcellularLocation>
</comment>
<name>A0A218X7W8_PUNGR</name>
<dbReference type="InterPro" id="IPR017972">
    <property type="entry name" value="Cyt_P450_CS"/>
</dbReference>
<dbReference type="Pfam" id="PF00067">
    <property type="entry name" value="p450"/>
    <property type="match status" value="1"/>
</dbReference>
<dbReference type="GO" id="GO:0016020">
    <property type="term" value="C:membrane"/>
    <property type="evidence" value="ECO:0007669"/>
    <property type="project" value="UniProtKB-SubCell"/>
</dbReference>
<dbReference type="PRINTS" id="PR00385">
    <property type="entry name" value="P450"/>
</dbReference>
<dbReference type="InterPro" id="IPR002401">
    <property type="entry name" value="Cyt_P450_E_grp-I"/>
</dbReference>
<dbReference type="OrthoDB" id="2789670at2759"/>
<dbReference type="EMBL" id="MTKT01002214">
    <property type="protein sequence ID" value="OWM80789.1"/>
    <property type="molecule type" value="Genomic_DNA"/>
</dbReference>
<keyword evidence="7 14" id="KW-1133">Transmembrane helix</keyword>
<dbReference type="GeneID" id="116213320"/>
<evidence type="ECO:0000256" key="8">
    <source>
        <dbReference type="ARBA" id="ARBA00023002"/>
    </source>
</evidence>
<keyword evidence="9 12" id="KW-0408">Iron</keyword>
<sequence>MEVSAHLSLSAPILLITFCAVVMSILYIITSLITRKGDDSKKQSAGGTKTVPDAGSTWPLLGHLHLLGGPLPAHLVLAQMADKYGPIFTIRLGLRSAVVVSTWELAKDCLTTNDRAFATRPKSVSAEVMTYNYAMVGLSPYSPYWRHVRKILTLKLLSNQQIGLLRLVRESEVLSSIRNLNEEYQRKNINYSSTSAAMTVGALLMDMKRWFSDVSVNIMLRTIVGRRLNNHGEADEEREVLRKYMKLIGRFVVADGFPLLRWLDLGGHEKDMKRTSEELDQMVQRWLDEHKARRNFNTGGEKSEQDFMDALLSIHEDDGEIGSCDSDTMNKATCMALILAGSDTTTVTMTWALSLLLNNKEILQKVQQELDIQIGRDRQVNESDLNNLSYLHAVIKETLRLYPAAPLSLPHEAMEDCNVSGYFISKGTQLILNLYKIQHDPRVWPNPSEFSPERFLTTHKNIDVWGQNFELIPFGSGRRMCPGISWSLQVVGLALASFLHAFDVWTPGDEAVDMEEAMGLTNLKATPLEVLITPRIPKHVYNQ</sequence>
<dbReference type="SUPFAM" id="SSF48264">
    <property type="entry name" value="Cytochrome P450"/>
    <property type="match status" value="1"/>
</dbReference>
<dbReference type="PROSITE" id="PS00086">
    <property type="entry name" value="CYTOCHROME_P450"/>
    <property type="match status" value="1"/>
</dbReference>
<reference evidence="15" key="2">
    <citation type="submission" date="2017-06" db="EMBL/GenBank/DDBJ databases">
        <title>The pomegranate genome and the genomics of punicalagin biosynthesis.</title>
        <authorList>
            <person name="Xu C."/>
        </authorList>
    </citation>
    <scope>NUCLEOTIDE SEQUENCE [LARGE SCALE GENOMIC DNA]</scope>
    <source>
        <tissue evidence="15">Fresh leaf</tissue>
    </source>
</reference>
<evidence type="ECO:0000256" key="11">
    <source>
        <dbReference type="ARBA" id="ARBA00023136"/>
    </source>
</evidence>
<comment type="cofactor">
    <cofactor evidence="1 12">
        <name>heme</name>
        <dbReference type="ChEBI" id="CHEBI:30413"/>
    </cofactor>
</comment>
<proteinExistence type="inferred from homology"/>
<keyword evidence="8 13" id="KW-0560">Oxidoreductase</keyword>
<evidence type="ECO:0000313" key="16">
    <source>
        <dbReference type="EMBL" id="PKI45497.1"/>
    </source>
</evidence>
<evidence type="ECO:0000256" key="6">
    <source>
        <dbReference type="ARBA" id="ARBA00022723"/>
    </source>
</evidence>
<keyword evidence="18" id="KW-1185">Reference proteome</keyword>
<evidence type="ECO:0000313" key="15">
    <source>
        <dbReference type="EMBL" id="OWM80789.1"/>
    </source>
</evidence>
<dbReference type="Proteomes" id="UP000197138">
    <property type="component" value="Unassembled WGS sequence"/>
</dbReference>
<keyword evidence="11 14" id="KW-0472">Membrane</keyword>
<dbReference type="EMBL" id="PGOL01002716">
    <property type="protein sequence ID" value="PKI45497.1"/>
    <property type="molecule type" value="Genomic_DNA"/>
</dbReference>
<dbReference type="AlphaFoldDB" id="A0A218X7W8"/>
<dbReference type="Gene3D" id="1.10.630.10">
    <property type="entry name" value="Cytochrome P450"/>
    <property type="match status" value="1"/>
</dbReference>
<evidence type="ECO:0000256" key="14">
    <source>
        <dbReference type="SAM" id="Phobius"/>
    </source>
</evidence>
<reference evidence="17" key="1">
    <citation type="journal article" date="2017" name="Plant J.">
        <title>The pomegranate (Punica granatum L.) genome and the genomics of punicalagin biosynthesis.</title>
        <authorList>
            <person name="Qin G."/>
            <person name="Xu C."/>
            <person name="Ming R."/>
            <person name="Tang H."/>
            <person name="Guyot R."/>
            <person name="Kramer E.M."/>
            <person name="Hu Y."/>
            <person name="Yi X."/>
            <person name="Qi Y."/>
            <person name="Xu X."/>
            <person name="Gao Z."/>
            <person name="Pan H."/>
            <person name="Jian J."/>
            <person name="Tian Y."/>
            <person name="Yue Z."/>
            <person name="Xu Y."/>
        </authorList>
    </citation>
    <scope>NUCLEOTIDE SEQUENCE [LARGE SCALE GENOMIC DNA]</scope>
    <source>
        <strain evidence="17">cv. Dabenzi</strain>
    </source>
</reference>
<feature type="binding site" description="axial binding residue" evidence="12">
    <location>
        <position position="481"/>
    </location>
    <ligand>
        <name>heme</name>
        <dbReference type="ChEBI" id="CHEBI:30413"/>
    </ligand>
    <ligandPart>
        <name>Fe</name>
        <dbReference type="ChEBI" id="CHEBI:18248"/>
    </ligandPart>
</feature>
<keyword evidence="6 12" id="KW-0479">Metal-binding</keyword>
<evidence type="ECO:0000313" key="18">
    <source>
        <dbReference type="Proteomes" id="UP000233551"/>
    </source>
</evidence>
<accession>A0A218X7W8</accession>
<dbReference type="PANTHER" id="PTHR47947">
    <property type="entry name" value="CYTOCHROME P450 82C3-RELATED"/>
    <property type="match status" value="1"/>
</dbReference>
<evidence type="ECO:0000256" key="4">
    <source>
        <dbReference type="ARBA" id="ARBA00022617"/>
    </source>
</evidence>
<evidence type="ECO:0000256" key="7">
    <source>
        <dbReference type="ARBA" id="ARBA00022989"/>
    </source>
</evidence>
<dbReference type="InterPro" id="IPR036396">
    <property type="entry name" value="Cyt_P450_sf"/>
</dbReference>
<evidence type="ECO:0000256" key="1">
    <source>
        <dbReference type="ARBA" id="ARBA00001971"/>
    </source>
</evidence>
<evidence type="ECO:0000256" key="13">
    <source>
        <dbReference type="RuleBase" id="RU000461"/>
    </source>
</evidence>
<evidence type="ECO:0000256" key="3">
    <source>
        <dbReference type="ARBA" id="ARBA00010617"/>
    </source>
</evidence>
<organism evidence="15 17">
    <name type="scientific">Punica granatum</name>
    <name type="common">Pomegranate</name>
    <dbReference type="NCBI Taxonomy" id="22663"/>
    <lineage>
        <taxon>Eukaryota</taxon>
        <taxon>Viridiplantae</taxon>
        <taxon>Streptophyta</taxon>
        <taxon>Embryophyta</taxon>
        <taxon>Tracheophyta</taxon>
        <taxon>Spermatophyta</taxon>
        <taxon>Magnoliopsida</taxon>
        <taxon>eudicotyledons</taxon>
        <taxon>Gunneridae</taxon>
        <taxon>Pentapetalae</taxon>
        <taxon>rosids</taxon>
        <taxon>malvids</taxon>
        <taxon>Myrtales</taxon>
        <taxon>Lythraceae</taxon>
        <taxon>Punica</taxon>
    </lineage>
</organism>
<evidence type="ECO:0000256" key="12">
    <source>
        <dbReference type="PIRSR" id="PIRSR602401-1"/>
    </source>
</evidence>
<dbReference type="GO" id="GO:0016709">
    <property type="term" value="F:oxidoreductase activity, acting on paired donors, with incorporation or reduction of molecular oxygen, NAD(P)H as one donor, and incorporation of one atom of oxygen"/>
    <property type="evidence" value="ECO:0007669"/>
    <property type="project" value="UniProtKB-ARBA"/>
</dbReference>
<dbReference type="STRING" id="22663.A0A218X7W8"/>
<dbReference type="CDD" id="cd20654">
    <property type="entry name" value="CYP82"/>
    <property type="match status" value="1"/>
</dbReference>
<dbReference type="FunFam" id="1.10.630.10:FF:000026">
    <property type="entry name" value="Cytochrome P450 82C4"/>
    <property type="match status" value="1"/>
</dbReference>
<dbReference type="InterPro" id="IPR050651">
    <property type="entry name" value="Plant_Cytochrome_P450_Monoox"/>
</dbReference>
<comment type="caution">
    <text evidence="15">The sequence shown here is derived from an EMBL/GenBank/DDBJ whole genome shotgun (WGS) entry which is preliminary data.</text>
</comment>
<keyword evidence="10 13" id="KW-0503">Monooxygenase</keyword>
<keyword evidence="5 14" id="KW-0812">Transmembrane</keyword>
<evidence type="ECO:0000256" key="2">
    <source>
        <dbReference type="ARBA" id="ARBA00004370"/>
    </source>
</evidence>
<evidence type="ECO:0000256" key="5">
    <source>
        <dbReference type="ARBA" id="ARBA00022692"/>
    </source>
</evidence>
<feature type="transmembrane region" description="Helical" evidence="14">
    <location>
        <begin position="12"/>
        <end position="33"/>
    </location>
</feature>
<keyword evidence="4 12" id="KW-0349">Heme</keyword>
<protein>
    <submittedName>
        <fullName evidence="15">Uncharacterized protein</fullName>
    </submittedName>
</protein>
<gene>
    <name evidence="15" type="ORF">CDL15_Pgr006819</name>
    <name evidence="16" type="ORF">CRG98_034152</name>
</gene>
<reference evidence="16 18" key="3">
    <citation type="submission" date="2017-11" db="EMBL/GenBank/DDBJ databases">
        <title>De-novo sequencing of pomegranate (Punica granatum L.) genome.</title>
        <authorList>
            <person name="Akparov Z."/>
            <person name="Amiraslanov A."/>
            <person name="Hajiyeva S."/>
            <person name="Abbasov M."/>
            <person name="Kaur K."/>
            <person name="Hamwieh A."/>
            <person name="Solovyev V."/>
            <person name="Salamov A."/>
            <person name="Braich B."/>
            <person name="Kosarev P."/>
            <person name="Mahmoud A."/>
            <person name="Hajiyev E."/>
            <person name="Babayeva S."/>
            <person name="Izzatullayeva V."/>
            <person name="Mammadov A."/>
            <person name="Mammadov A."/>
            <person name="Sharifova S."/>
            <person name="Ojaghi J."/>
            <person name="Eynullazada K."/>
            <person name="Bayramov B."/>
            <person name="Abdulazimova A."/>
            <person name="Shahmuradov I."/>
        </authorList>
    </citation>
    <scope>NUCLEOTIDE SEQUENCE [LARGE SCALE GENOMIC DNA]</scope>
    <source>
        <strain evidence="16">AG2017</strain>
        <strain evidence="18">cv. AG2017</strain>
        <tissue evidence="16">Leaf</tissue>
    </source>
</reference>
<dbReference type="GO" id="GO:0020037">
    <property type="term" value="F:heme binding"/>
    <property type="evidence" value="ECO:0007669"/>
    <property type="project" value="InterPro"/>
</dbReference>
<dbReference type="InterPro" id="IPR001128">
    <property type="entry name" value="Cyt_P450"/>
</dbReference>
<dbReference type="PRINTS" id="PR00463">
    <property type="entry name" value="EP450I"/>
</dbReference>
<dbReference type="GO" id="GO:0005506">
    <property type="term" value="F:iron ion binding"/>
    <property type="evidence" value="ECO:0007669"/>
    <property type="project" value="InterPro"/>
</dbReference>
<dbReference type="Proteomes" id="UP000233551">
    <property type="component" value="Unassembled WGS sequence"/>
</dbReference>